<evidence type="ECO:0000313" key="6">
    <source>
        <dbReference type="Proteomes" id="UP000003416"/>
    </source>
</evidence>
<dbReference type="HOGENOM" id="CLU_006332_9_2_10"/>
<proteinExistence type="predicted"/>
<dbReference type="Pfam" id="PF00884">
    <property type="entry name" value="Sulfatase"/>
    <property type="match status" value="1"/>
</dbReference>
<gene>
    <name evidence="5" type="ORF">HMPREF9446_00548</name>
</gene>
<dbReference type="STRING" id="763034.HMPREF9446_00548"/>
<name>F3PPA8_9BACE</name>
<dbReference type="GO" id="GO:0008484">
    <property type="term" value="F:sulfuric ester hydrolase activity"/>
    <property type="evidence" value="ECO:0007669"/>
    <property type="project" value="TreeGrafter"/>
</dbReference>
<evidence type="ECO:0000256" key="2">
    <source>
        <dbReference type="ARBA" id="ARBA00022801"/>
    </source>
</evidence>
<evidence type="ECO:0000256" key="1">
    <source>
        <dbReference type="ARBA" id="ARBA00022723"/>
    </source>
</evidence>
<accession>F3PPA8</accession>
<dbReference type="SUPFAM" id="SSF53649">
    <property type="entry name" value="Alkaline phosphatase-like"/>
    <property type="match status" value="1"/>
</dbReference>
<dbReference type="EMBL" id="AFBN01000010">
    <property type="protein sequence ID" value="EGF59313.1"/>
    <property type="molecule type" value="Genomic_DNA"/>
</dbReference>
<dbReference type="eggNOG" id="COG3119">
    <property type="taxonomic scope" value="Bacteria"/>
</dbReference>
<dbReference type="PANTHER" id="PTHR45953:SF1">
    <property type="entry name" value="IDURONATE 2-SULFATASE"/>
    <property type="match status" value="1"/>
</dbReference>
<dbReference type="PANTHER" id="PTHR45953">
    <property type="entry name" value="IDURONATE 2-SULFATASE"/>
    <property type="match status" value="1"/>
</dbReference>
<dbReference type="InterPro" id="IPR017850">
    <property type="entry name" value="Alkaline_phosphatase_core_sf"/>
</dbReference>
<dbReference type="InterPro" id="IPR000917">
    <property type="entry name" value="Sulfatase_N"/>
</dbReference>
<dbReference type="Proteomes" id="UP000003416">
    <property type="component" value="Unassembled WGS sequence"/>
</dbReference>
<comment type="caution">
    <text evidence="5">The sequence shown here is derived from an EMBL/GenBank/DDBJ whole genome shotgun (WGS) entry which is preliminary data.</text>
</comment>
<feature type="modified residue" description="3-oxoalanine (Ser)" evidence="3">
    <location>
        <position position="89"/>
    </location>
</feature>
<comment type="PTM">
    <text evidence="3">The conversion to 3-oxoalanine (also known as C-formylglycine, FGly), of a serine or cysteine residue in prokaryotes and of a cysteine residue in eukaryotes, is critical for catalytic activity.</text>
</comment>
<evidence type="ECO:0000313" key="5">
    <source>
        <dbReference type="EMBL" id="EGF59313.1"/>
    </source>
</evidence>
<evidence type="ECO:0000259" key="4">
    <source>
        <dbReference type="Pfam" id="PF00884"/>
    </source>
</evidence>
<organism evidence="5 6">
    <name type="scientific">Bacteroides fluxus YIT 12057</name>
    <dbReference type="NCBI Taxonomy" id="763034"/>
    <lineage>
        <taxon>Bacteria</taxon>
        <taxon>Pseudomonadati</taxon>
        <taxon>Bacteroidota</taxon>
        <taxon>Bacteroidia</taxon>
        <taxon>Bacteroidales</taxon>
        <taxon>Bacteroidaceae</taxon>
        <taxon>Bacteroides</taxon>
    </lineage>
</organism>
<dbReference type="Gene3D" id="3.40.720.10">
    <property type="entry name" value="Alkaline Phosphatase, subunit A"/>
    <property type="match status" value="1"/>
</dbReference>
<dbReference type="GO" id="GO:0005737">
    <property type="term" value="C:cytoplasm"/>
    <property type="evidence" value="ECO:0007669"/>
    <property type="project" value="TreeGrafter"/>
</dbReference>
<dbReference type="GO" id="GO:0046872">
    <property type="term" value="F:metal ion binding"/>
    <property type="evidence" value="ECO:0007669"/>
    <property type="project" value="UniProtKB-KW"/>
</dbReference>
<feature type="domain" description="Sulfatase N-terminal" evidence="4">
    <location>
        <begin position="41"/>
        <end position="374"/>
    </location>
</feature>
<keyword evidence="6" id="KW-1185">Reference proteome</keyword>
<reference evidence="5 6" key="1">
    <citation type="submission" date="2011-02" db="EMBL/GenBank/DDBJ databases">
        <authorList>
            <person name="Weinstock G."/>
            <person name="Sodergren E."/>
            <person name="Clifton S."/>
            <person name="Fulton L."/>
            <person name="Fulton B."/>
            <person name="Courtney L."/>
            <person name="Fronick C."/>
            <person name="Harrison M."/>
            <person name="Strong C."/>
            <person name="Farmer C."/>
            <person name="Delahaunty K."/>
            <person name="Markovic C."/>
            <person name="Hall O."/>
            <person name="Minx P."/>
            <person name="Tomlinson C."/>
            <person name="Mitreva M."/>
            <person name="Hou S."/>
            <person name="Chen J."/>
            <person name="Wollam A."/>
            <person name="Pepin K.H."/>
            <person name="Johnson M."/>
            <person name="Bhonagiri V."/>
            <person name="Zhang X."/>
            <person name="Suruliraj S."/>
            <person name="Warren W."/>
            <person name="Chinwalla A."/>
            <person name="Mardis E.R."/>
            <person name="Wilson R.K."/>
        </authorList>
    </citation>
    <scope>NUCLEOTIDE SEQUENCE [LARGE SCALE GENOMIC DNA]</scope>
    <source>
        <strain evidence="5 6">YIT 12057</strain>
    </source>
</reference>
<evidence type="ECO:0000256" key="3">
    <source>
        <dbReference type="PIRSR" id="PIRSR600917-52"/>
    </source>
</evidence>
<sequence>MRCFLYGYKKNQIVMNLKKHLFSGIVLQGIGLSLFAQADKPNIVVIMTDQQRADLCGREGFPMDITPFVDELAHQNAWFDKAYTVMPASTPARCSMFTGRFPTATHVRTNHNVRDINYEKDLVAVLKENHYKTALVGKNHAYLNSKDMDFWSEYSHWGKNRPVTEGERATSKFFKEAVGQYLEPSPIPLKDQQPTRIVDEAIEWIDSQKDNPFFVWVSFPEPHNPYQVCEPYYSMFAPDKIPAVKTSRKDVLKKGEKYQILAALEDASCPDLERDLPRLRGNYMGMIRLIDDQIKRLVENLKEKGLFEKTIVVVLSDHGDYCGEYGLIRKGVGLSESLTRIPMVWAGYQIKKQPKAIDAHVSLADLFPTFCTAIGDSIPVGVQGRSLWPMLTGKEYPKEEFSSVVVQLGFGGEDVPLDDNLTFEQEGALGSNKVAHFDELNTWTQSGTSRMVRMGDWKLIMNSYGKGELYNLKKDPYEINNLFGNPKLIDKQNELLIKLLAWELRLQDPLPLPRHRYHFKRNLYNYHLIQEQ</sequence>
<keyword evidence="2" id="KW-0378">Hydrolase</keyword>
<protein>
    <submittedName>
        <fullName evidence="5">Arylsulfatase</fullName>
    </submittedName>
</protein>
<dbReference type="AlphaFoldDB" id="F3PPA8"/>
<keyword evidence="1" id="KW-0479">Metal-binding</keyword>